<keyword evidence="1" id="KW-0238">DNA-binding</keyword>
<dbReference type="OrthoDB" id="2210247at2"/>
<keyword evidence="2" id="KW-1185">Reference proteome</keyword>
<dbReference type="AlphaFoldDB" id="A0A1N6D5U6"/>
<dbReference type="RefSeq" id="WP_074237429.1">
    <property type="nucleotide sequence ID" value="NZ_FSRA01000001.1"/>
</dbReference>
<organism evidence="1 2">
    <name type="scientific">Chitinophaga niabensis</name>
    <dbReference type="NCBI Taxonomy" id="536979"/>
    <lineage>
        <taxon>Bacteria</taxon>
        <taxon>Pseudomonadati</taxon>
        <taxon>Bacteroidota</taxon>
        <taxon>Chitinophagia</taxon>
        <taxon>Chitinophagales</taxon>
        <taxon>Chitinophagaceae</taxon>
        <taxon>Chitinophaga</taxon>
    </lineage>
</organism>
<sequence length="334" mass="37459">MDITHYRLLNQQVTHSAFSEPGKLIAWMGCMQAEDYSSAKWAIGNRLRHLTSADIEKAFQGAAFFRSQVLRPAWHFVAPDDLGWLLELSAQRIKAGYKQLHNRLDITNADLKRSKTIMAKALEGNKRKTRAELLALCLKTNKHLDEIRMNFLILDAELDGLIVNGGRQGNEFVYALLGELVPSPVILEKEAAIAELARRYFSSRGPATLPDFVWWSGLTPEEAKVGFEMNKDALQHVVINGQAYWFAETQPALPAPHTVSLLPSFDEYMAGYLDNGSFKPSVILNGKVAGTWKYRELKRTIQIETQLYTPLGKEAAHAVLSAEKAYARFLGKAI</sequence>
<gene>
    <name evidence="1" type="ORF">SAMN04488055_0325</name>
</gene>
<protein>
    <submittedName>
        <fullName evidence="1">Winged helix DNA-binding domain-containing protein</fullName>
    </submittedName>
</protein>
<reference evidence="1 2" key="1">
    <citation type="submission" date="2016-11" db="EMBL/GenBank/DDBJ databases">
        <authorList>
            <person name="Jaros S."/>
            <person name="Januszkiewicz K."/>
            <person name="Wedrychowicz H."/>
        </authorList>
    </citation>
    <scope>NUCLEOTIDE SEQUENCE [LARGE SCALE GENOMIC DNA]</scope>
    <source>
        <strain evidence="1 2">DSM 24787</strain>
    </source>
</reference>
<dbReference type="PANTHER" id="PTHR38479">
    <property type="entry name" value="LMO0824 PROTEIN"/>
    <property type="match status" value="1"/>
</dbReference>
<dbReference type="Proteomes" id="UP000185003">
    <property type="component" value="Unassembled WGS sequence"/>
</dbReference>
<accession>A0A1N6D5U6</accession>
<evidence type="ECO:0000313" key="2">
    <source>
        <dbReference type="Proteomes" id="UP000185003"/>
    </source>
</evidence>
<dbReference type="GO" id="GO:0003677">
    <property type="term" value="F:DNA binding"/>
    <property type="evidence" value="ECO:0007669"/>
    <property type="project" value="UniProtKB-KW"/>
</dbReference>
<dbReference type="STRING" id="536979.SAMN04488055_0325"/>
<dbReference type="EMBL" id="FSRA01000001">
    <property type="protein sequence ID" value="SIN66188.1"/>
    <property type="molecule type" value="Genomic_DNA"/>
</dbReference>
<evidence type="ECO:0000313" key="1">
    <source>
        <dbReference type="EMBL" id="SIN66188.1"/>
    </source>
</evidence>
<dbReference type="PANTHER" id="PTHR38479:SF2">
    <property type="entry name" value="WINGED HELIX DNA-BINDING DOMAIN-CONTAINING PROTEIN"/>
    <property type="match status" value="1"/>
</dbReference>
<dbReference type="Pfam" id="PF06224">
    <property type="entry name" value="AlkZ-like"/>
    <property type="match status" value="1"/>
</dbReference>
<dbReference type="InterPro" id="IPR009351">
    <property type="entry name" value="AlkZ-like"/>
</dbReference>
<name>A0A1N6D5U6_9BACT</name>
<proteinExistence type="predicted"/>